<proteinExistence type="predicted"/>
<accession>A0A2J0YT20</accession>
<sequence>MLFLRYGPKMFVAGRAQKDPRIRTLRRGRTRQDLINLVSLIMWPMPALSCVELRTTRRIPRMRFT</sequence>
<organism evidence="1 2">
    <name type="scientific">Rhizobium meliloti</name>
    <name type="common">Ensifer meliloti</name>
    <name type="synonym">Sinorhizobium meliloti</name>
    <dbReference type="NCBI Taxonomy" id="382"/>
    <lineage>
        <taxon>Bacteria</taxon>
        <taxon>Pseudomonadati</taxon>
        <taxon>Pseudomonadota</taxon>
        <taxon>Alphaproteobacteria</taxon>
        <taxon>Hyphomicrobiales</taxon>
        <taxon>Rhizobiaceae</taxon>
        <taxon>Sinorhizobium/Ensifer group</taxon>
        <taxon>Sinorhizobium</taxon>
    </lineage>
</organism>
<evidence type="ECO:0000313" key="1">
    <source>
        <dbReference type="EMBL" id="PJR08762.1"/>
    </source>
</evidence>
<protein>
    <submittedName>
        <fullName evidence="1">Uncharacterized protein</fullName>
    </submittedName>
</protein>
<dbReference type="EMBL" id="NJGD01000037">
    <property type="protein sequence ID" value="PJR08762.1"/>
    <property type="molecule type" value="Genomic_DNA"/>
</dbReference>
<name>A0A2J0YT20_RHIML</name>
<gene>
    <name evidence="1" type="ORF">CEJ86_32335</name>
</gene>
<dbReference type="Proteomes" id="UP000231987">
    <property type="component" value="Unassembled WGS sequence"/>
</dbReference>
<dbReference type="AlphaFoldDB" id="A0A2J0YT20"/>
<evidence type="ECO:0000313" key="2">
    <source>
        <dbReference type="Proteomes" id="UP000231987"/>
    </source>
</evidence>
<comment type="caution">
    <text evidence="1">The sequence shown here is derived from an EMBL/GenBank/DDBJ whole genome shotgun (WGS) entry which is preliminary data.</text>
</comment>
<reference evidence="1 2" key="1">
    <citation type="submission" date="2017-06" db="EMBL/GenBank/DDBJ databases">
        <title>Ensifer strains isolated from leguminous trees and herbs display diverse denitrification phenotypes with some acting as strong N2O sinks.</title>
        <authorList>
            <person name="Woliy K."/>
            <person name="Mania D."/>
            <person name="Bakken L.R."/>
            <person name="Frostegard A."/>
        </authorList>
    </citation>
    <scope>NUCLEOTIDE SEQUENCE [LARGE SCALE GENOMIC DNA]</scope>
    <source>
        <strain evidence="1 2">AC50a</strain>
    </source>
</reference>